<dbReference type="PANTHER" id="PTHR11014:SF63">
    <property type="entry name" value="METALLOPEPTIDASE, PUTATIVE (AFU_ORTHOLOGUE AFUA_6G09600)-RELATED"/>
    <property type="match status" value="1"/>
</dbReference>
<dbReference type="SUPFAM" id="SSF53187">
    <property type="entry name" value="Zn-dependent exopeptidases"/>
    <property type="match status" value="1"/>
</dbReference>
<dbReference type="InterPro" id="IPR017439">
    <property type="entry name" value="Amidohydrolase"/>
</dbReference>
<dbReference type="PANTHER" id="PTHR11014">
    <property type="entry name" value="PEPTIDASE M20 FAMILY MEMBER"/>
    <property type="match status" value="1"/>
</dbReference>
<dbReference type="Proteomes" id="UP000623129">
    <property type="component" value="Unassembled WGS sequence"/>
</dbReference>
<dbReference type="EMBL" id="SWLB01000001">
    <property type="protein sequence ID" value="KAF3341824.1"/>
    <property type="molecule type" value="Genomic_DNA"/>
</dbReference>
<dbReference type="GO" id="GO:0010179">
    <property type="term" value="F:IAA-Ala conjugate hydrolase activity"/>
    <property type="evidence" value="ECO:0007669"/>
    <property type="project" value="TreeGrafter"/>
</dbReference>
<organism evidence="1 2">
    <name type="scientific">Carex littledalei</name>
    <dbReference type="NCBI Taxonomy" id="544730"/>
    <lineage>
        <taxon>Eukaryota</taxon>
        <taxon>Viridiplantae</taxon>
        <taxon>Streptophyta</taxon>
        <taxon>Embryophyta</taxon>
        <taxon>Tracheophyta</taxon>
        <taxon>Spermatophyta</taxon>
        <taxon>Magnoliopsida</taxon>
        <taxon>Liliopsida</taxon>
        <taxon>Poales</taxon>
        <taxon>Cyperaceae</taxon>
        <taxon>Cyperoideae</taxon>
        <taxon>Cariceae</taxon>
        <taxon>Carex</taxon>
        <taxon>Carex subgen. Euthyceras</taxon>
    </lineage>
</organism>
<dbReference type="GO" id="GO:0009850">
    <property type="term" value="P:auxin metabolic process"/>
    <property type="evidence" value="ECO:0007669"/>
    <property type="project" value="TreeGrafter"/>
</dbReference>
<protein>
    <submittedName>
        <fullName evidence="1">IAA-amino acid hydrolase ILR1-like 3</fullName>
    </submittedName>
</protein>
<dbReference type="AlphaFoldDB" id="A0A833S1R5"/>
<keyword evidence="2" id="KW-1185">Reference proteome</keyword>
<dbReference type="Gene3D" id="3.40.630.10">
    <property type="entry name" value="Zn peptidases"/>
    <property type="match status" value="1"/>
</dbReference>
<gene>
    <name evidence="1" type="ORF">FCM35_KLT00462</name>
</gene>
<comment type="caution">
    <text evidence="1">The sequence shown here is derived from an EMBL/GenBank/DDBJ whole genome shotgun (WGS) entry which is preliminary data.</text>
</comment>
<dbReference type="GO" id="GO:0005783">
    <property type="term" value="C:endoplasmic reticulum"/>
    <property type="evidence" value="ECO:0007669"/>
    <property type="project" value="TreeGrafter"/>
</dbReference>
<dbReference type="OrthoDB" id="6119954at2759"/>
<evidence type="ECO:0000313" key="2">
    <source>
        <dbReference type="Proteomes" id="UP000623129"/>
    </source>
</evidence>
<reference evidence="1" key="1">
    <citation type="submission" date="2020-01" db="EMBL/GenBank/DDBJ databases">
        <title>Genome sequence of Kobresia littledalei, the first chromosome-level genome in the family Cyperaceae.</title>
        <authorList>
            <person name="Qu G."/>
        </authorList>
    </citation>
    <scope>NUCLEOTIDE SEQUENCE</scope>
    <source>
        <strain evidence="1">C.B.Clarke</strain>
        <tissue evidence="1">Leaf</tissue>
    </source>
</reference>
<name>A0A833S1R5_9POAL</name>
<evidence type="ECO:0000313" key="1">
    <source>
        <dbReference type="EMBL" id="KAF3341824.1"/>
    </source>
</evidence>
<keyword evidence="1" id="KW-0378">Hydrolase</keyword>
<proteinExistence type="predicted"/>
<sequence>MSTSLLDLARNTEFTDWLISIRRKLHQWPELAFQEVKTSELIRSELDRLGIEYTWPIAKTGLVATIGSGSGPIEPFSSSLLHKGPYYS</sequence>
<accession>A0A833S1R5</accession>